<evidence type="ECO:0000313" key="1">
    <source>
        <dbReference type="EMBL" id="AGS49461.1"/>
    </source>
</evidence>
<dbReference type="AlphaFoldDB" id="S5TU40"/>
<reference evidence="1" key="1">
    <citation type="journal article" date="2013" name="Proc. Natl. Acad. Sci. U.S.A.">
        <title>Mapping gene clusters within arrayed metagenomic libraries to expand the structural diversity of biomedically relevant natural products.</title>
        <authorList>
            <person name="Owen J.G."/>
            <person name="Reddy B.V."/>
            <person name="Ternei M.A."/>
            <person name="Charlop-Powers Z."/>
            <person name="Calle P.Y."/>
            <person name="Kim J.H."/>
            <person name="Brady S.F."/>
        </authorList>
    </citation>
    <scope>NUCLEOTIDE SEQUENCE</scope>
</reference>
<name>S5TU40_9BACT</name>
<keyword evidence="1" id="KW-0808">Transferase</keyword>
<dbReference type="EMBL" id="KF264544">
    <property type="protein sequence ID" value="AGS49461.1"/>
    <property type="molecule type" value="Genomic_DNA"/>
</dbReference>
<protein>
    <submittedName>
        <fullName evidence="1">Phosphotransferase</fullName>
    </submittedName>
</protein>
<dbReference type="GO" id="GO:0016740">
    <property type="term" value="F:transferase activity"/>
    <property type="evidence" value="ECO:0007669"/>
    <property type="project" value="UniProtKB-KW"/>
</dbReference>
<proteinExistence type="predicted"/>
<sequence length="57" mass="6689">MRDGLAPFLLNLTLLLYRERRAHQRFTDDVSRARAVRLDSAWELTRHKIRHCLATAG</sequence>
<organism evidence="1">
    <name type="scientific">uncultured bacterium esnapd5.2</name>
    <dbReference type="NCBI Taxonomy" id="1366612"/>
    <lineage>
        <taxon>Bacteria</taxon>
        <taxon>environmental samples</taxon>
    </lineage>
</organism>
<accession>S5TU40</accession>